<dbReference type="GO" id="GO:0005886">
    <property type="term" value="C:plasma membrane"/>
    <property type="evidence" value="ECO:0007669"/>
    <property type="project" value="UniProtKB-SubCell"/>
</dbReference>
<feature type="transmembrane region" description="Helical" evidence="7">
    <location>
        <begin position="282"/>
        <end position="304"/>
    </location>
</feature>
<feature type="transmembrane region" description="Helical" evidence="7">
    <location>
        <begin position="117"/>
        <end position="139"/>
    </location>
</feature>
<feature type="domain" description="ABC transmembrane type-1" evidence="8">
    <location>
        <begin position="115"/>
        <end position="304"/>
    </location>
</feature>
<reference evidence="9 10" key="1">
    <citation type="journal article" date="2019" name="Anaerobe">
        <title>Detection of Robinsoniella peoriensis in multiple bone samples of a trauma patient.</title>
        <authorList>
            <person name="Schrottner P."/>
            <person name="Hartwich K."/>
            <person name="Bunk B."/>
            <person name="Schober I."/>
            <person name="Helbig S."/>
            <person name="Rudolph W.W."/>
            <person name="Gunzer F."/>
        </authorList>
    </citation>
    <scope>NUCLEOTIDE SEQUENCE [LARGE SCALE GENOMIC DNA]</scope>
    <source>
        <strain evidence="9 10">DSM 106044</strain>
    </source>
</reference>
<dbReference type="InterPro" id="IPR035906">
    <property type="entry name" value="MetI-like_sf"/>
</dbReference>
<feature type="transmembrane region" description="Helical" evidence="7">
    <location>
        <begin position="49"/>
        <end position="68"/>
    </location>
</feature>
<dbReference type="EMBL" id="QGQD01000022">
    <property type="protein sequence ID" value="TLD02125.1"/>
    <property type="molecule type" value="Genomic_DNA"/>
</dbReference>
<feature type="transmembrane region" description="Helical" evidence="7">
    <location>
        <begin position="209"/>
        <end position="229"/>
    </location>
</feature>
<evidence type="ECO:0000259" key="8">
    <source>
        <dbReference type="PROSITE" id="PS50928"/>
    </source>
</evidence>
<keyword evidence="3" id="KW-1003">Cell membrane</keyword>
<dbReference type="InterPro" id="IPR050366">
    <property type="entry name" value="BP-dependent_transpt_permease"/>
</dbReference>
<keyword evidence="4 7" id="KW-0812">Transmembrane</keyword>
<keyword evidence="5 7" id="KW-1133">Transmembrane helix</keyword>
<sequence length="316" mass="34353">MKDENGRIPAEYFERVAKNEPKQKENAIHTVPSYGKETFQLFLSSPSTGFFLILLLAMILGAVLIPFLSPFDYAAQNVAFANQSFFSRDPVNGLIHIFGTDHLGRDIFVRLWYGARISLTVAGAVALIDCVVGVTYGSISGYMGGAADNIMMRLLEVVSGIPYMVIVLLLMAVLPRGIGSLILAYSLVGWTGMARLVRGQVLSLKNQEFVVAAKIMGASAGRIIFIHLLPNMFGIIIVNATLDIPGIIFTEAFLSMLGMGVAPPYPSLGVMANEGIGVFQTYPMQLAVPGIYICLLMLAFNLLGDRLQDILDPKIR</sequence>
<comment type="caution">
    <text evidence="9">The sequence shown here is derived from an EMBL/GenBank/DDBJ whole genome shotgun (WGS) entry which is preliminary data.</text>
</comment>
<keyword evidence="10" id="KW-1185">Reference proteome</keyword>
<dbReference type="InterPro" id="IPR025966">
    <property type="entry name" value="OppC_N"/>
</dbReference>
<feature type="transmembrane region" description="Helical" evidence="7">
    <location>
        <begin position="178"/>
        <end position="197"/>
    </location>
</feature>
<dbReference type="Pfam" id="PF12911">
    <property type="entry name" value="OppC_N"/>
    <property type="match status" value="1"/>
</dbReference>
<dbReference type="PANTHER" id="PTHR43386:SF22">
    <property type="entry name" value="OLIGOPEPTIDE TRANSPORT SYSTEM PERMEASE PROTEIN OPPC"/>
    <property type="match status" value="1"/>
</dbReference>
<name>A0A4U8QAQ6_9FIRM</name>
<dbReference type="CDD" id="cd06261">
    <property type="entry name" value="TM_PBP2"/>
    <property type="match status" value="1"/>
</dbReference>
<keyword evidence="6 7" id="KW-0472">Membrane</keyword>
<evidence type="ECO:0000256" key="6">
    <source>
        <dbReference type="ARBA" id="ARBA00023136"/>
    </source>
</evidence>
<dbReference type="InterPro" id="IPR000515">
    <property type="entry name" value="MetI-like"/>
</dbReference>
<dbReference type="RefSeq" id="WP_243132991.1">
    <property type="nucleotide sequence ID" value="NZ_QGQD01000022.1"/>
</dbReference>
<feature type="transmembrane region" description="Helical" evidence="7">
    <location>
        <begin position="151"/>
        <end position="171"/>
    </location>
</feature>
<evidence type="ECO:0000313" key="9">
    <source>
        <dbReference type="EMBL" id="TLD02125.1"/>
    </source>
</evidence>
<gene>
    <name evidence="9" type="primary">oppC</name>
    <name evidence="9" type="ORF">DSM106044_00931</name>
</gene>
<dbReference type="Proteomes" id="UP000306509">
    <property type="component" value="Unassembled WGS sequence"/>
</dbReference>
<evidence type="ECO:0000256" key="4">
    <source>
        <dbReference type="ARBA" id="ARBA00022692"/>
    </source>
</evidence>
<organism evidence="9 10">
    <name type="scientific">Robinsoniella peoriensis</name>
    <dbReference type="NCBI Taxonomy" id="180332"/>
    <lineage>
        <taxon>Bacteria</taxon>
        <taxon>Bacillati</taxon>
        <taxon>Bacillota</taxon>
        <taxon>Clostridia</taxon>
        <taxon>Lachnospirales</taxon>
        <taxon>Lachnospiraceae</taxon>
        <taxon>Robinsoniella</taxon>
    </lineage>
</organism>
<dbReference type="SUPFAM" id="SSF161098">
    <property type="entry name" value="MetI-like"/>
    <property type="match status" value="1"/>
</dbReference>
<protein>
    <submittedName>
        <fullName evidence="9">Stage 0 sporulation protein KC</fullName>
    </submittedName>
</protein>
<comment type="subcellular location">
    <subcellularLocation>
        <location evidence="1 7">Cell membrane</location>
        <topology evidence="1 7">Multi-pass membrane protein</topology>
    </subcellularLocation>
</comment>
<dbReference type="STRING" id="180332.GCA_000797495_04213"/>
<evidence type="ECO:0000256" key="7">
    <source>
        <dbReference type="RuleBase" id="RU363032"/>
    </source>
</evidence>
<proteinExistence type="inferred from homology"/>
<dbReference type="PROSITE" id="PS50928">
    <property type="entry name" value="ABC_TM1"/>
    <property type="match status" value="1"/>
</dbReference>
<evidence type="ECO:0000256" key="1">
    <source>
        <dbReference type="ARBA" id="ARBA00004651"/>
    </source>
</evidence>
<dbReference type="GO" id="GO:0055085">
    <property type="term" value="P:transmembrane transport"/>
    <property type="evidence" value="ECO:0007669"/>
    <property type="project" value="InterPro"/>
</dbReference>
<evidence type="ECO:0000256" key="2">
    <source>
        <dbReference type="ARBA" id="ARBA00022448"/>
    </source>
</evidence>
<dbReference type="Pfam" id="PF00528">
    <property type="entry name" value="BPD_transp_1"/>
    <property type="match status" value="1"/>
</dbReference>
<evidence type="ECO:0000313" key="10">
    <source>
        <dbReference type="Proteomes" id="UP000306509"/>
    </source>
</evidence>
<accession>A0A4U8QAQ6</accession>
<dbReference type="PANTHER" id="PTHR43386">
    <property type="entry name" value="OLIGOPEPTIDE TRANSPORT SYSTEM PERMEASE PROTEIN APPC"/>
    <property type="match status" value="1"/>
</dbReference>
<feature type="transmembrane region" description="Helical" evidence="7">
    <location>
        <begin position="236"/>
        <end position="262"/>
    </location>
</feature>
<dbReference type="AlphaFoldDB" id="A0A4U8QAQ6"/>
<keyword evidence="2 7" id="KW-0813">Transport</keyword>
<dbReference type="Gene3D" id="1.10.3720.10">
    <property type="entry name" value="MetI-like"/>
    <property type="match status" value="1"/>
</dbReference>
<evidence type="ECO:0000256" key="3">
    <source>
        <dbReference type="ARBA" id="ARBA00022475"/>
    </source>
</evidence>
<evidence type="ECO:0000256" key="5">
    <source>
        <dbReference type="ARBA" id="ARBA00022989"/>
    </source>
</evidence>
<comment type="similarity">
    <text evidence="7">Belongs to the binding-protein-dependent transport system permease family.</text>
</comment>